<dbReference type="KEGG" id="gtr:GLOTRDRAFT_131081"/>
<dbReference type="AlphaFoldDB" id="S7RM07"/>
<accession>S7RM07</accession>
<dbReference type="EMBL" id="KB469305">
    <property type="protein sequence ID" value="EPQ53744.1"/>
    <property type="molecule type" value="Genomic_DNA"/>
</dbReference>
<feature type="region of interest" description="Disordered" evidence="1">
    <location>
        <begin position="129"/>
        <end position="322"/>
    </location>
</feature>
<proteinExistence type="predicted"/>
<sequence length="506" mass="54770">MLSSLGFGSRGRAAAKQTSRGLATFFSSSTTANPTPTAAAAKLELSYSRHGDSVQSYDRTAGPIDTKQIKAPSGQALPHPSNVDEYVYQRPLAPKLDISESYDSLRCETGSIFDITANINIPVDVTDTLSDATSTTSSPPSPSPLMRPRASSVTVPAPKPIVMSAPLAPPPTRPPPAVLHPPQTSGAVHHRAPIYFSSHSDPRYPASREVSPDRGRDPSRPTRMSPPASSSFVFPTTGDADEVHVARPGSSSGPRPRRMSRDQPIPGPQRRASADRPALRLETDRMSPQRQGSHADAQYQHPHPHPPQQGATHPGPSGVRPRLDSIDYAARHYRHDPPGLGPSVTLSFPAEVVGSASVAVPANSMPISRRTDQDVLPSRPRRNSDMGAGRVATGTSPPQDSTSSRQTSSNSIQTIRSVRWDENLICPSPILPSQRRQGWFNRRGDQLWTNDGKFRSPPVEEQYPPDLDGYPEAGQGWMNEQGVRIDMQHRLVPKVPARSALKRATI</sequence>
<dbReference type="HOGENOM" id="CLU_523773_0_0_1"/>
<reference evidence="2 3" key="1">
    <citation type="journal article" date="2012" name="Science">
        <title>The Paleozoic origin of enzymatic lignin decomposition reconstructed from 31 fungal genomes.</title>
        <authorList>
            <person name="Floudas D."/>
            <person name="Binder M."/>
            <person name="Riley R."/>
            <person name="Barry K."/>
            <person name="Blanchette R.A."/>
            <person name="Henrissat B."/>
            <person name="Martinez A.T."/>
            <person name="Otillar R."/>
            <person name="Spatafora J.W."/>
            <person name="Yadav J.S."/>
            <person name="Aerts A."/>
            <person name="Benoit I."/>
            <person name="Boyd A."/>
            <person name="Carlson A."/>
            <person name="Copeland A."/>
            <person name="Coutinho P.M."/>
            <person name="de Vries R.P."/>
            <person name="Ferreira P."/>
            <person name="Findley K."/>
            <person name="Foster B."/>
            <person name="Gaskell J."/>
            <person name="Glotzer D."/>
            <person name="Gorecki P."/>
            <person name="Heitman J."/>
            <person name="Hesse C."/>
            <person name="Hori C."/>
            <person name="Igarashi K."/>
            <person name="Jurgens J.A."/>
            <person name="Kallen N."/>
            <person name="Kersten P."/>
            <person name="Kohler A."/>
            <person name="Kuees U."/>
            <person name="Kumar T.K.A."/>
            <person name="Kuo A."/>
            <person name="LaButti K."/>
            <person name="Larrondo L.F."/>
            <person name="Lindquist E."/>
            <person name="Ling A."/>
            <person name="Lombard V."/>
            <person name="Lucas S."/>
            <person name="Lundell T."/>
            <person name="Martin R."/>
            <person name="McLaughlin D.J."/>
            <person name="Morgenstern I."/>
            <person name="Morin E."/>
            <person name="Murat C."/>
            <person name="Nagy L.G."/>
            <person name="Nolan M."/>
            <person name="Ohm R.A."/>
            <person name="Patyshakuliyeva A."/>
            <person name="Rokas A."/>
            <person name="Ruiz-Duenas F.J."/>
            <person name="Sabat G."/>
            <person name="Salamov A."/>
            <person name="Samejima M."/>
            <person name="Schmutz J."/>
            <person name="Slot J.C."/>
            <person name="St John F."/>
            <person name="Stenlid J."/>
            <person name="Sun H."/>
            <person name="Sun S."/>
            <person name="Syed K."/>
            <person name="Tsang A."/>
            <person name="Wiebenga A."/>
            <person name="Young D."/>
            <person name="Pisabarro A."/>
            <person name="Eastwood D.C."/>
            <person name="Martin F."/>
            <person name="Cullen D."/>
            <person name="Grigoriev I.V."/>
            <person name="Hibbett D.S."/>
        </authorList>
    </citation>
    <scope>NUCLEOTIDE SEQUENCE [LARGE SCALE GENOMIC DNA]</scope>
    <source>
        <strain evidence="2 3">ATCC 11539</strain>
    </source>
</reference>
<evidence type="ECO:0000256" key="1">
    <source>
        <dbReference type="SAM" id="MobiDB-lite"/>
    </source>
</evidence>
<dbReference type="OrthoDB" id="3255922at2759"/>
<feature type="compositionally biased region" description="Low complexity" evidence="1">
    <location>
        <begin position="395"/>
        <end position="414"/>
    </location>
</feature>
<dbReference type="OMA" id="HDSSHYL"/>
<feature type="compositionally biased region" description="Basic and acidic residues" evidence="1">
    <location>
        <begin position="210"/>
        <end position="220"/>
    </location>
</feature>
<feature type="compositionally biased region" description="Basic and acidic residues" evidence="1">
    <location>
        <begin position="272"/>
        <end position="287"/>
    </location>
</feature>
<dbReference type="eggNOG" id="ENOG502T19U">
    <property type="taxonomic scope" value="Eukaryota"/>
</dbReference>
<evidence type="ECO:0000313" key="2">
    <source>
        <dbReference type="EMBL" id="EPQ53744.1"/>
    </source>
</evidence>
<organism evidence="2 3">
    <name type="scientific">Gloeophyllum trabeum (strain ATCC 11539 / FP-39264 / Madison 617)</name>
    <name type="common">Brown rot fungus</name>
    <dbReference type="NCBI Taxonomy" id="670483"/>
    <lineage>
        <taxon>Eukaryota</taxon>
        <taxon>Fungi</taxon>
        <taxon>Dikarya</taxon>
        <taxon>Basidiomycota</taxon>
        <taxon>Agaricomycotina</taxon>
        <taxon>Agaricomycetes</taxon>
        <taxon>Gloeophyllales</taxon>
        <taxon>Gloeophyllaceae</taxon>
        <taxon>Gloeophyllum</taxon>
    </lineage>
</organism>
<dbReference type="RefSeq" id="XP_007868033.1">
    <property type="nucleotide sequence ID" value="XM_007869842.1"/>
</dbReference>
<keyword evidence="3" id="KW-1185">Reference proteome</keyword>
<feature type="region of interest" description="Disordered" evidence="1">
    <location>
        <begin position="364"/>
        <end position="414"/>
    </location>
</feature>
<feature type="compositionally biased region" description="Low complexity" evidence="1">
    <location>
        <begin position="129"/>
        <end position="138"/>
    </location>
</feature>
<dbReference type="Proteomes" id="UP000030669">
    <property type="component" value="Unassembled WGS sequence"/>
</dbReference>
<name>S7RM07_GLOTA</name>
<protein>
    <submittedName>
        <fullName evidence="2">Uncharacterized protein</fullName>
    </submittedName>
</protein>
<gene>
    <name evidence="2" type="ORF">GLOTRDRAFT_131081</name>
</gene>
<dbReference type="GeneID" id="19302219"/>
<evidence type="ECO:0000313" key="3">
    <source>
        <dbReference type="Proteomes" id="UP000030669"/>
    </source>
</evidence>
<feature type="compositionally biased region" description="Pro residues" evidence="1">
    <location>
        <begin position="167"/>
        <end position="179"/>
    </location>
</feature>